<dbReference type="InterPro" id="IPR020846">
    <property type="entry name" value="MFS_dom"/>
</dbReference>
<dbReference type="Gene3D" id="1.20.1250.20">
    <property type="entry name" value="MFS general substrate transporter like domains"/>
    <property type="match status" value="1"/>
</dbReference>
<keyword evidence="6 8" id="KW-0472">Membrane</keyword>
<keyword evidence="2" id="KW-0813">Transport</keyword>
<evidence type="ECO:0000256" key="8">
    <source>
        <dbReference type="SAM" id="Phobius"/>
    </source>
</evidence>
<feature type="transmembrane region" description="Helical" evidence="8">
    <location>
        <begin position="387"/>
        <end position="407"/>
    </location>
</feature>
<dbReference type="InterPro" id="IPR036259">
    <property type="entry name" value="MFS_trans_sf"/>
</dbReference>
<dbReference type="EMBL" id="JAELXT010000024">
    <property type="protein sequence ID" value="MBJ6127406.1"/>
    <property type="molecule type" value="Genomic_DNA"/>
</dbReference>
<feature type="transmembrane region" description="Helical" evidence="8">
    <location>
        <begin position="232"/>
        <end position="253"/>
    </location>
</feature>
<dbReference type="PANTHER" id="PTHR23513">
    <property type="entry name" value="INTEGRAL MEMBRANE EFFLUX PROTEIN-RELATED"/>
    <property type="match status" value="1"/>
</dbReference>
<feature type="transmembrane region" description="Helical" evidence="8">
    <location>
        <begin position="21"/>
        <end position="46"/>
    </location>
</feature>
<feature type="transmembrane region" description="Helical" evidence="8">
    <location>
        <begin position="89"/>
        <end position="110"/>
    </location>
</feature>
<evidence type="ECO:0000256" key="7">
    <source>
        <dbReference type="SAM" id="MobiDB-lite"/>
    </source>
</evidence>
<protein>
    <submittedName>
        <fullName evidence="10">MFS transporter</fullName>
    </submittedName>
</protein>
<feature type="transmembrane region" description="Helical" evidence="8">
    <location>
        <begin position="265"/>
        <end position="285"/>
    </location>
</feature>
<accession>A0ABS0Y510</accession>
<feature type="compositionally biased region" description="Basic and acidic residues" evidence="7">
    <location>
        <begin position="518"/>
        <end position="534"/>
    </location>
</feature>
<keyword evidence="5 8" id="KW-1133">Transmembrane helix</keyword>
<feature type="region of interest" description="Disordered" evidence="7">
    <location>
        <begin position="518"/>
        <end position="559"/>
    </location>
</feature>
<proteinExistence type="predicted"/>
<evidence type="ECO:0000256" key="6">
    <source>
        <dbReference type="ARBA" id="ARBA00023136"/>
    </source>
</evidence>
<dbReference type="Pfam" id="PF05977">
    <property type="entry name" value="MFS_3"/>
    <property type="match status" value="1"/>
</dbReference>
<evidence type="ECO:0000256" key="1">
    <source>
        <dbReference type="ARBA" id="ARBA00004651"/>
    </source>
</evidence>
<evidence type="ECO:0000256" key="5">
    <source>
        <dbReference type="ARBA" id="ARBA00022989"/>
    </source>
</evidence>
<comment type="caution">
    <text evidence="10">The sequence shown here is derived from an EMBL/GenBank/DDBJ whole genome shotgun (WGS) entry which is preliminary data.</text>
</comment>
<comment type="subcellular location">
    <subcellularLocation>
        <location evidence="1">Cell membrane</location>
        <topology evidence="1">Multi-pass membrane protein</topology>
    </subcellularLocation>
</comment>
<feature type="transmembrane region" description="Helical" evidence="8">
    <location>
        <begin position="324"/>
        <end position="344"/>
    </location>
</feature>
<dbReference type="PROSITE" id="PS50850">
    <property type="entry name" value="MFS"/>
    <property type="match status" value="1"/>
</dbReference>
<dbReference type="Proteomes" id="UP000620670">
    <property type="component" value="Unassembled WGS sequence"/>
</dbReference>
<evidence type="ECO:0000259" key="9">
    <source>
        <dbReference type="PROSITE" id="PS50850"/>
    </source>
</evidence>
<dbReference type="CDD" id="cd06173">
    <property type="entry name" value="MFS_MefA_like"/>
    <property type="match status" value="1"/>
</dbReference>
<dbReference type="InterPro" id="IPR010290">
    <property type="entry name" value="TM_effector"/>
</dbReference>
<evidence type="ECO:0000313" key="10">
    <source>
        <dbReference type="EMBL" id="MBJ6127406.1"/>
    </source>
</evidence>
<feature type="transmembrane region" description="Helical" evidence="8">
    <location>
        <begin position="58"/>
        <end position="77"/>
    </location>
</feature>
<reference evidence="11" key="1">
    <citation type="submission" date="2020-12" db="EMBL/GenBank/DDBJ databases">
        <title>Hymenobacter sp.</title>
        <authorList>
            <person name="Kim M.K."/>
        </authorList>
    </citation>
    <scope>NUCLEOTIDE SEQUENCE [LARGE SCALE GENOMIC DNA]</scope>
    <source>
        <strain evidence="11">BT325</strain>
    </source>
</reference>
<feature type="transmembrane region" description="Helical" evidence="8">
    <location>
        <begin position="116"/>
        <end position="136"/>
    </location>
</feature>
<keyword evidence="3" id="KW-1003">Cell membrane</keyword>
<evidence type="ECO:0000256" key="3">
    <source>
        <dbReference type="ARBA" id="ARBA00022475"/>
    </source>
</evidence>
<evidence type="ECO:0000313" key="11">
    <source>
        <dbReference type="Proteomes" id="UP000620670"/>
    </source>
</evidence>
<dbReference type="PANTHER" id="PTHR23513:SF11">
    <property type="entry name" value="STAPHYLOFERRIN A TRANSPORTER"/>
    <property type="match status" value="1"/>
</dbReference>
<evidence type="ECO:0000256" key="2">
    <source>
        <dbReference type="ARBA" id="ARBA00022448"/>
    </source>
</evidence>
<keyword evidence="11" id="KW-1185">Reference proteome</keyword>
<evidence type="ECO:0000256" key="4">
    <source>
        <dbReference type="ARBA" id="ARBA00022692"/>
    </source>
</evidence>
<dbReference type="SUPFAM" id="SSF103473">
    <property type="entry name" value="MFS general substrate transporter"/>
    <property type="match status" value="1"/>
</dbReference>
<gene>
    <name evidence="10" type="ORF">JAO75_18545</name>
</gene>
<feature type="transmembrane region" description="Helical" evidence="8">
    <location>
        <begin position="356"/>
        <end position="375"/>
    </location>
</feature>
<feature type="transmembrane region" description="Helical" evidence="8">
    <location>
        <begin position="297"/>
        <end position="318"/>
    </location>
</feature>
<keyword evidence="4 8" id="KW-0812">Transmembrane</keyword>
<name>A0ABS0Y510_9HYPH</name>
<feature type="domain" description="Major facilitator superfamily (MFS) profile" evidence="9">
    <location>
        <begin position="23"/>
        <end position="410"/>
    </location>
</feature>
<organism evidence="10 11">
    <name type="scientific">Microvirga splendida</name>
    <dbReference type="NCBI Taxonomy" id="2795727"/>
    <lineage>
        <taxon>Bacteria</taxon>
        <taxon>Pseudomonadati</taxon>
        <taxon>Pseudomonadota</taxon>
        <taxon>Alphaproteobacteria</taxon>
        <taxon>Hyphomicrobiales</taxon>
        <taxon>Methylobacteriaceae</taxon>
        <taxon>Microvirga</taxon>
    </lineage>
</organism>
<feature type="transmembrane region" description="Helical" evidence="8">
    <location>
        <begin position="173"/>
        <end position="199"/>
    </location>
</feature>
<sequence>MPPQNADGSDRQPSALTPFRYRIFLAIWIASLASNFGGLIQSVGAAWLMTSIGAPADLIALVQASTTLPIMLFSLMAGAIADNFDRRKLILASQVFLLVVSVALTLCAYFDVVTPWLLLGFTFLVGCGTAFNGPAWQSLVGEMVPRSDLPAAIALNSMGFNIARSVGPALGGLIVATVGAFAAFAVNAVSYLGLIAVLARWQPARPPRALPPETLRSAMAAGIRYVAMSPNLGVVLMRGAVFGVGAIAIQALMPLIVRDLIQGGPLTYGLLLGAFGVGAVGGALLSTRLRQALSLEALVRIAFLSFAVCAAVAGLSSFTLLTMVAMALGGASWVLALSSFNATVQLSSPRWVVGRALALYQMATFGGMAFGSWIWGVAADGYGTADALLIAAGVLVAGATLGLRLPLPELKTLNLDPLNRWTEPHISVDILPRSGPIVITIEYAIREADVAAFLAVMAERRRIRRRDGARHWTLLRDLENQEIWIERYHNPTWLDYVRHSQRITQADAAVGERLRELHQEPGRPRVRRTIERRTGGPAPDPGSQAHDLTEPLTDPTRSS</sequence>
<dbReference type="RefSeq" id="WP_199050632.1">
    <property type="nucleotide sequence ID" value="NZ_JAELXT010000024.1"/>
</dbReference>